<dbReference type="AlphaFoldDB" id="G8R578"/>
<proteinExistence type="predicted"/>
<organism evidence="1 2">
    <name type="scientific">Owenweeksia hongkongensis (strain DSM 17368 / CIP 108786 / JCM 12287 / NRRL B-23963 / UST20020801)</name>
    <dbReference type="NCBI Taxonomy" id="926562"/>
    <lineage>
        <taxon>Bacteria</taxon>
        <taxon>Pseudomonadati</taxon>
        <taxon>Bacteroidota</taxon>
        <taxon>Flavobacteriia</taxon>
        <taxon>Flavobacteriales</taxon>
        <taxon>Owenweeksiaceae</taxon>
        <taxon>Owenweeksia</taxon>
    </lineage>
</organism>
<dbReference type="EMBL" id="CP003156">
    <property type="protein sequence ID" value="AEV32123.1"/>
    <property type="molecule type" value="Genomic_DNA"/>
</dbReference>
<accession>G8R578</accession>
<dbReference type="HOGENOM" id="CLU_2466065_0_0_10"/>
<evidence type="ECO:0000313" key="2">
    <source>
        <dbReference type="Proteomes" id="UP000005631"/>
    </source>
</evidence>
<dbReference type="KEGG" id="oho:Oweho_1117"/>
<reference evidence="1 2" key="1">
    <citation type="journal article" date="2012" name="Stand. Genomic Sci.">
        <title>Genome sequence of the orange-pigmented seawater bacterium Owenweeksia hongkongensis type strain (UST20020801(T)).</title>
        <authorList>
            <person name="Riedel T."/>
            <person name="Held B."/>
            <person name="Nolan M."/>
            <person name="Lucas S."/>
            <person name="Lapidus A."/>
            <person name="Tice H."/>
            <person name="Del Rio T.G."/>
            <person name="Cheng J.F."/>
            <person name="Han C."/>
            <person name="Tapia R."/>
            <person name="Goodwin L.A."/>
            <person name="Pitluck S."/>
            <person name="Liolios K."/>
            <person name="Mavromatis K."/>
            <person name="Pagani I."/>
            <person name="Ivanova N."/>
            <person name="Mikhailova N."/>
            <person name="Pati A."/>
            <person name="Chen A."/>
            <person name="Palaniappan K."/>
            <person name="Rohde M."/>
            <person name="Tindall B.J."/>
            <person name="Detter J.C."/>
            <person name="Goker M."/>
            <person name="Woyke T."/>
            <person name="Bristow J."/>
            <person name="Eisen J.A."/>
            <person name="Markowitz V."/>
            <person name="Hugenholtz P."/>
            <person name="Klenk H.P."/>
            <person name="Kyrpides N.C."/>
        </authorList>
    </citation>
    <scope>NUCLEOTIDE SEQUENCE</scope>
    <source>
        <strain evidence="2">DSM 17368 / JCM 12287 / NRRL B-23963</strain>
    </source>
</reference>
<dbReference type="PROSITE" id="PS51257">
    <property type="entry name" value="PROKAR_LIPOPROTEIN"/>
    <property type="match status" value="1"/>
</dbReference>
<dbReference type="Proteomes" id="UP000005631">
    <property type="component" value="Chromosome"/>
</dbReference>
<name>G8R578_OWEHD</name>
<gene>
    <name evidence="1" type="ordered locus">Oweho_1117</name>
</gene>
<sequence>MIRKSLSILPLLIAFIGCNGFLIAWVQANASECSTQLHISDVQGIIVTESGIYIGLGYYSRIQKYDLHDSYIDCWETDTDSKEFEFII</sequence>
<dbReference type="STRING" id="926562.Oweho_1117"/>
<protein>
    <submittedName>
        <fullName evidence="1">Uncharacterized protein</fullName>
    </submittedName>
</protein>
<dbReference type="RefSeq" id="WP_014201483.1">
    <property type="nucleotide sequence ID" value="NC_016599.1"/>
</dbReference>
<keyword evidence="2" id="KW-1185">Reference proteome</keyword>
<evidence type="ECO:0000313" key="1">
    <source>
        <dbReference type="EMBL" id="AEV32123.1"/>
    </source>
</evidence>